<evidence type="ECO:0000259" key="8">
    <source>
        <dbReference type="PROSITE" id="PS51873"/>
    </source>
</evidence>
<evidence type="ECO:0000256" key="6">
    <source>
        <dbReference type="ARBA" id="ARBA00022833"/>
    </source>
</evidence>
<dbReference type="PANTHER" id="PTHR11685">
    <property type="entry name" value="RBR FAMILY RING FINGER AND IBR DOMAIN-CONTAINING"/>
    <property type="match status" value="1"/>
</dbReference>
<keyword evidence="1" id="KW-0808">Transferase</keyword>
<dbReference type="GO" id="GO:0016874">
    <property type="term" value="F:ligase activity"/>
    <property type="evidence" value="ECO:0007669"/>
    <property type="project" value="UniProtKB-KW"/>
</dbReference>
<dbReference type="Gene3D" id="3.30.40.10">
    <property type="entry name" value="Zinc/RING finger domain, C3HC4 (zinc finger)"/>
    <property type="match status" value="1"/>
</dbReference>
<evidence type="ECO:0000256" key="3">
    <source>
        <dbReference type="ARBA" id="ARBA00022737"/>
    </source>
</evidence>
<dbReference type="Gene3D" id="1.20.120.1750">
    <property type="match status" value="1"/>
</dbReference>
<dbReference type="EMBL" id="GBGP01000249">
    <property type="protein sequence ID" value="JAC84946.1"/>
    <property type="molecule type" value="mRNA"/>
</dbReference>
<dbReference type="GO" id="GO:0008270">
    <property type="term" value="F:zinc ion binding"/>
    <property type="evidence" value="ECO:0007669"/>
    <property type="project" value="UniProtKB-KW"/>
</dbReference>
<dbReference type="InterPro" id="IPR031127">
    <property type="entry name" value="E3_UB_ligase_RBR"/>
</dbReference>
<keyword evidence="5" id="KW-0833">Ubl conjugation pathway</keyword>
<name>A0A069DMU5_9CNID</name>
<dbReference type="InterPro" id="IPR013083">
    <property type="entry name" value="Znf_RING/FYVE/PHD"/>
</dbReference>
<protein>
    <submittedName>
        <fullName evidence="9">Ubiquitin-protein ligase</fullName>
    </submittedName>
</protein>
<feature type="region of interest" description="Disordered" evidence="7">
    <location>
        <begin position="84"/>
        <end position="121"/>
    </location>
</feature>
<dbReference type="GO" id="GO:0004842">
    <property type="term" value="F:ubiquitin-protein transferase activity"/>
    <property type="evidence" value="ECO:0007669"/>
    <property type="project" value="InterPro"/>
</dbReference>
<evidence type="ECO:0000256" key="4">
    <source>
        <dbReference type="ARBA" id="ARBA00022771"/>
    </source>
</evidence>
<dbReference type="AlphaFoldDB" id="A0A069DMU5"/>
<reference evidence="9" key="1">
    <citation type="journal article" date="2014" name="PLoS Genet.">
        <title>Differential Responses to Wnt and PCP Disruption Predict Expression and Developmental Function of Conserved and Novel Genes in a Cnidarian.</title>
        <authorList>
            <person name="Lapebie P."/>
            <person name="Ruggiero A."/>
            <person name="Barreau C."/>
            <person name="Chevalier S."/>
            <person name="Chang P."/>
            <person name="Dru P."/>
            <person name="Houliston E."/>
            <person name="Momose T."/>
        </authorList>
    </citation>
    <scope>NUCLEOTIDE SEQUENCE</scope>
</reference>
<sequence length="728" mass="84801">MVLKKSKSEAINSGNTIRKGRSKTHIRAFEIQASKHNFLKNADKHEKELYRILSQPQIEFSLNKQNRWSLYEKLEKIEELQKTYGEEKEKQKSRRQLKKENRKNKRSKKRRNENESEQAEIVYTKSDEQNVTVCSENKVNFKSVHRTLTKLHDAYHTKHRSQKVNVRKPKIYYDDDLTTDYLSYDYGEDDDEFYWEQNEDGDVIGHQTSLSFSDYFNTSHETKKAVFVEESIGKSVHGGTKPAMQLPYTSSGLVGNTRKVELPIQLQVKSSSITPEILRQKHGKKYHESASIPRKFLIIENASYRKAKVVMVTVRSESKGVASVLIDKQQSHGKKDLNVPYTDGCINFDELIQPVFDLQSNFTNSSHTIISPYTALKPFTLHNVFTEQNRNPTMLDTCFVDHNLCQNCFQTKDSFTTLMGCGHTFCDDCWQDFISMMASAQRVNIPCMQYKCNTRIDLVTVVSFLKNEKSWISFKSGCLNSITSCPKKHCVGVTSDKVNPPRTSEITDRFDVKQPEMFCEVCRNKFCVYCREGHWPLTCEMHQAYQEYKSGEEQPSYEDLLRDSQYLKLHLRSCPNCHVVIEKNGGCNNMYCTQCYRPFNWDKPQTKEFGTWRFFQTKHNDRLRNALLVGTVIKNDAMEKLKQHGYTNEVKTKLHTELYEAIKALSKIVESAYVVSGLSDSVYQRRRYLNLANRLKWWVSKGLDLLSRKKNEYDAQDIKYATRKIEKN</sequence>
<evidence type="ECO:0000256" key="5">
    <source>
        <dbReference type="ARBA" id="ARBA00022786"/>
    </source>
</evidence>
<organism evidence="9">
    <name type="scientific">Clytia hemisphaerica</name>
    <dbReference type="NCBI Taxonomy" id="252671"/>
    <lineage>
        <taxon>Eukaryota</taxon>
        <taxon>Metazoa</taxon>
        <taxon>Cnidaria</taxon>
        <taxon>Hydrozoa</taxon>
        <taxon>Hydroidolina</taxon>
        <taxon>Leptothecata</taxon>
        <taxon>Obeliida</taxon>
        <taxon>Clytiidae</taxon>
        <taxon>Clytia</taxon>
    </lineage>
</organism>
<dbReference type="GO" id="GO:0016567">
    <property type="term" value="P:protein ubiquitination"/>
    <property type="evidence" value="ECO:0007669"/>
    <property type="project" value="InterPro"/>
</dbReference>
<keyword evidence="4" id="KW-0863">Zinc-finger</keyword>
<dbReference type="PROSITE" id="PS51873">
    <property type="entry name" value="TRIAD"/>
    <property type="match status" value="1"/>
</dbReference>
<keyword evidence="3" id="KW-0677">Repeat</keyword>
<keyword evidence="6" id="KW-0862">Zinc</keyword>
<evidence type="ECO:0000313" key="9">
    <source>
        <dbReference type="EMBL" id="JAC84946.1"/>
    </source>
</evidence>
<evidence type="ECO:0000256" key="1">
    <source>
        <dbReference type="ARBA" id="ARBA00022679"/>
    </source>
</evidence>
<feature type="domain" description="RING-type" evidence="8">
    <location>
        <begin position="401"/>
        <end position="623"/>
    </location>
</feature>
<keyword evidence="9" id="KW-0436">Ligase</keyword>
<dbReference type="SUPFAM" id="SSF57850">
    <property type="entry name" value="RING/U-box"/>
    <property type="match status" value="2"/>
</dbReference>
<accession>A0A069DMU5</accession>
<dbReference type="InterPro" id="IPR044066">
    <property type="entry name" value="TRIAD_supradom"/>
</dbReference>
<feature type="compositionally biased region" description="Basic residues" evidence="7">
    <location>
        <begin position="91"/>
        <end position="111"/>
    </location>
</feature>
<dbReference type="CDD" id="cd20335">
    <property type="entry name" value="BRcat_RBR"/>
    <property type="match status" value="1"/>
</dbReference>
<evidence type="ECO:0000256" key="7">
    <source>
        <dbReference type="SAM" id="MobiDB-lite"/>
    </source>
</evidence>
<keyword evidence="2" id="KW-0479">Metal-binding</keyword>
<evidence type="ECO:0000256" key="2">
    <source>
        <dbReference type="ARBA" id="ARBA00022723"/>
    </source>
</evidence>
<proteinExistence type="evidence at transcript level"/>